<dbReference type="GO" id="GO:0012505">
    <property type="term" value="C:endomembrane system"/>
    <property type="evidence" value="ECO:0007669"/>
    <property type="project" value="UniProtKB-SubCell"/>
</dbReference>
<name>A0A0S2TFU8_9GAMM</name>
<accession>A0A0S2TFU8</accession>
<evidence type="ECO:0000256" key="2">
    <source>
        <dbReference type="ARBA" id="ARBA00022448"/>
    </source>
</evidence>
<evidence type="ECO:0000256" key="6">
    <source>
        <dbReference type="SAM" id="Phobius"/>
    </source>
</evidence>
<keyword evidence="3 6" id="KW-0812">Transmembrane</keyword>
<dbReference type="Pfam" id="PF11700">
    <property type="entry name" value="ATG22"/>
    <property type="match status" value="1"/>
</dbReference>
<dbReference type="InterPro" id="IPR020846">
    <property type="entry name" value="MFS_dom"/>
</dbReference>
<dbReference type="Gene3D" id="1.20.1250.20">
    <property type="entry name" value="MFS general substrate transporter like domains"/>
    <property type="match status" value="1"/>
</dbReference>
<dbReference type="InterPro" id="IPR024671">
    <property type="entry name" value="Atg22-like"/>
</dbReference>
<feature type="transmembrane region" description="Helical" evidence="6">
    <location>
        <begin position="156"/>
        <end position="176"/>
    </location>
</feature>
<dbReference type="PANTHER" id="PTHR23519">
    <property type="entry name" value="AUTOPHAGY-RELATED PROTEIN 22"/>
    <property type="match status" value="1"/>
</dbReference>
<evidence type="ECO:0000256" key="5">
    <source>
        <dbReference type="ARBA" id="ARBA00023136"/>
    </source>
</evidence>
<evidence type="ECO:0000256" key="3">
    <source>
        <dbReference type="ARBA" id="ARBA00022692"/>
    </source>
</evidence>
<dbReference type="InterPro" id="IPR036259">
    <property type="entry name" value="MFS_trans_sf"/>
</dbReference>
<feature type="transmembrane region" description="Helical" evidence="6">
    <location>
        <begin position="196"/>
        <end position="215"/>
    </location>
</feature>
<comment type="subcellular location">
    <subcellularLocation>
        <location evidence="1">Endomembrane system</location>
        <topology evidence="1">Multi-pass membrane protein</topology>
    </subcellularLocation>
</comment>
<dbReference type="PROSITE" id="PS50850">
    <property type="entry name" value="MFS"/>
    <property type="match status" value="1"/>
</dbReference>
<feature type="domain" description="Major facilitator superfamily (MFS) profile" evidence="7">
    <location>
        <begin position="247"/>
        <end position="438"/>
    </location>
</feature>
<dbReference type="KEGG" id="tee:Tel_12830"/>
<feature type="transmembrane region" description="Helical" evidence="6">
    <location>
        <begin position="314"/>
        <end position="332"/>
    </location>
</feature>
<dbReference type="Proteomes" id="UP000055136">
    <property type="component" value="Chromosome"/>
</dbReference>
<sequence>MSNDVENTPAIEARSQGRFSWALYDWANSSFAAIISTFVFPAYFARQVAENETIGTTQWGNTVGIAGVIVALSAPLLGAIADQTGRRKPWIGAFTLLCVLATAALWWVQPHNEWVLPAMLLAGLATVGAEFAFVFYNAMLPALTSGARMGRWSGWAWGLGYAGGIASLLLALFGLVHESAWLDLPRDEAQHVRATFVLVALWYAVFAVPMLLFTTDAPARQIRLRSAVTEGLGQLRDSLRQVRDYRHILRFLIARMIFIDGLATLFAFGGVYAAGTFGLNETQVLMFGIALNVSAGLGAVAFAWVDDWLGSKRTILVSLIGLMIPGTLLLWVESTLMFWGLGVALGIFVGPVQAASRSYLGHTAPAHLRSQMFGLFAFSGKATAFMGPLLVGWVTGWFDSQRAGMSVIIVLLAVGFVLMLTVPAARHAPASDKASAPT</sequence>
<dbReference type="STRING" id="1748243.Tel_12830"/>
<dbReference type="EMBL" id="CP013099">
    <property type="protein sequence ID" value="ALP53949.1"/>
    <property type="molecule type" value="Genomic_DNA"/>
</dbReference>
<feature type="transmembrane region" description="Helical" evidence="6">
    <location>
        <begin position="63"/>
        <end position="81"/>
    </location>
</feature>
<feature type="transmembrane region" description="Helical" evidence="6">
    <location>
        <begin position="90"/>
        <end position="108"/>
    </location>
</feature>
<feature type="transmembrane region" description="Helical" evidence="6">
    <location>
        <begin position="338"/>
        <end position="360"/>
    </location>
</feature>
<keyword evidence="5 6" id="KW-0472">Membrane</keyword>
<evidence type="ECO:0000256" key="4">
    <source>
        <dbReference type="ARBA" id="ARBA00022989"/>
    </source>
</evidence>
<dbReference type="GO" id="GO:0022857">
    <property type="term" value="F:transmembrane transporter activity"/>
    <property type="evidence" value="ECO:0007669"/>
    <property type="project" value="InterPro"/>
</dbReference>
<evidence type="ECO:0000259" key="7">
    <source>
        <dbReference type="PROSITE" id="PS50850"/>
    </source>
</evidence>
<feature type="transmembrane region" description="Helical" evidence="6">
    <location>
        <begin position="284"/>
        <end position="305"/>
    </location>
</feature>
<proteinExistence type="predicted"/>
<evidence type="ECO:0000313" key="9">
    <source>
        <dbReference type="Proteomes" id="UP000055136"/>
    </source>
</evidence>
<feature type="transmembrane region" description="Helical" evidence="6">
    <location>
        <begin position="403"/>
        <end position="425"/>
    </location>
</feature>
<reference evidence="8" key="1">
    <citation type="submission" date="2015-10" db="EMBL/GenBank/DDBJ databases">
        <title>Description of Candidatus Tenderia electrophaga gen. nov, sp. nov., an Uncultivated Electroautotroph from a Biocathode Enrichment.</title>
        <authorList>
            <person name="Eddie B.J."/>
            <person name="Malanoski A.P."/>
            <person name="Wang Z."/>
            <person name="Hall R.J."/>
            <person name="Oh S.D."/>
            <person name="Heiner C."/>
            <person name="Lin B."/>
            <person name="Strycharz-Glaven S.M."/>
        </authorList>
    </citation>
    <scope>NUCLEOTIDE SEQUENCE [LARGE SCALE GENOMIC DNA]</scope>
    <source>
        <strain evidence="8">NRL1</strain>
    </source>
</reference>
<dbReference type="AlphaFoldDB" id="A0A0S2TFU8"/>
<feature type="transmembrane region" description="Helical" evidence="6">
    <location>
        <begin position="21"/>
        <end position="43"/>
    </location>
</feature>
<organism evidence="8 9">
    <name type="scientific">Candidatus Tenderia electrophaga</name>
    <dbReference type="NCBI Taxonomy" id="1748243"/>
    <lineage>
        <taxon>Bacteria</taxon>
        <taxon>Pseudomonadati</taxon>
        <taxon>Pseudomonadota</taxon>
        <taxon>Gammaproteobacteria</taxon>
        <taxon>Candidatus Tenderiales</taxon>
        <taxon>Candidatus Tenderiaceae</taxon>
        <taxon>Candidatus Tenderia</taxon>
    </lineage>
</organism>
<dbReference type="PANTHER" id="PTHR23519:SF1">
    <property type="entry name" value="AUTOPHAGY-RELATED PROTEIN 22"/>
    <property type="match status" value="1"/>
</dbReference>
<evidence type="ECO:0000313" key="8">
    <source>
        <dbReference type="EMBL" id="ALP53949.1"/>
    </source>
</evidence>
<feature type="transmembrane region" description="Helical" evidence="6">
    <location>
        <begin position="114"/>
        <end position="136"/>
    </location>
</feature>
<evidence type="ECO:0000256" key="1">
    <source>
        <dbReference type="ARBA" id="ARBA00004127"/>
    </source>
</evidence>
<gene>
    <name evidence="8" type="ORF">Tel_12830</name>
</gene>
<protein>
    <submittedName>
        <fullName evidence="8">MFS transporter</fullName>
    </submittedName>
</protein>
<dbReference type="InterPro" id="IPR050495">
    <property type="entry name" value="ATG22/LtaA_families"/>
</dbReference>
<keyword evidence="2" id="KW-0813">Transport</keyword>
<feature type="transmembrane region" description="Helical" evidence="6">
    <location>
        <begin position="372"/>
        <end position="391"/>
    </location>
</feature>
<keyword evidence="4 6" id="KW-1133">Transmembrane helix</keyword>
<feature type="transmembrane region" description="Helical" evidence="6">
    <location>
        <begin position="248"/>
        <end position="272"/>
    </location>
</feature>
<keyword evidence="9" id="KW-1185">Reference proteome</keyword>
<dbReference type="SUPFAM" id="SSF103473">
    <property type="entry name" value="MFS general substrate transporter"/>
    <property type="match status" value="1"/>
</dbReference>